<evidence type="ECO:0000256" key="1">
    <source>
        <dbReference type="SAM" id="Coils"/>
    </source>
</evidence>
<keyword evidence="2" id="KW-0812">Transmembrane</keyword>
<organism evidence="3 4">
    <name type="scientific">Flavobacterium muglaense</name>
    <dbReference type="NCBI Taxonomy" id="2764716"/>
    <lineage>
        <taxon>Bacteria</taxon>
        <taxon>Pseudomonadati</taxon>
        <taxon>Bacteroidota</taxon>
        <taxon>Flavobacteriia</taxon>
        <taxon>Flavobacteriales</taxon>
        <taxon>Flavobacteriaceae</taxon>
        <taxon>Flavobacterium</taxon>
    </lineage>
</organism>
<reference evidence="3 4" key="1">
    <citation type="submission" date="2020-08" db="EMBL/GenBank/DDBJ databases">
        <title>Description of novel Flavobacterium F-392 isolate.</title>
        <authorList>
            <person name="Saticioglu I.B."/>
            <person name="Duman M."/>
            <person name="Altun S."/>
        </authorList>
    </citation>
    <scope>NUCLEOTIDE SEQUENCE [LARGE SCALE GENOMIC DNA]</scope>
    <source>
        <strain evidence="3 4">F-392</strain>
    </source>
</reference>
<gene>
    <name evidence="3" type="ORF">H8R25_17680</name>
</gene>
<dbReference type="RefSeq" id="WP_187021732.1">
    <property type="nucleotide sequence ID" value="NZ_JACRUK010000093.1"/>
</dbReference>
<dbReference type="AlphaFoldDB" id="A0A923N613"/>
<protein>
    <submittedName>
        <fullName evidence="3">Uncharacterized protein</fullName>
    </submittedName>
</protein>
<feature type="coiled-coil region" evidence="1">
    <location>
        <begin position="11"/>
        <end position="38"/>
    </location>
</feature>
<proteinExistence type="predicted"/>
<comment type="caution">
    <text evidence="3">The sequence shown here is derived from an EMBL/GenBank/DDBJ whole genome shotgun (WGS) entry which is preliminary data.</text>
</comment>
<evidence type="ECO:0000256" key="2">
    <source>
        <dbReference type="SAM" id="Phobius"/>
    </source>
</evidence>
<evidence type="ECO:0000313" key="4">
    <source>
        <dbReference type="Proteomes" id="UP000641454"/>
    </source>
</evidence>
<dbReference type="Proteomes" id="UP000641454">
    <property type="component" value="Unassembled WGS sequence"/>
</dbReference>
<dbReference type="EMBL" id="JACRUL010000094">
    <property type="protein sequence ID" value="MBC5846248.1"/>
    <property type="molecule type" value="Genomic_DNA"/>
</dbReference>
<evidence type="ECO:0000313" key="3">
    <source>
        <dbReference type="EMBL" id="MBC5846248.1"/>
    </source>
</evidence>
<accession>A0A923N613</accession>
<keyword evidence="2" id="KW-1133">Transmembrane helix</keyword>
<keyword evidence="1" id="KW-0175">Coiled coil</keyword>
<keyword evidence="2" id="KW-0472">Membrane</keyword>
<sequence>MKGKATNEQLAKVLEYTLSEHQKNIEKSEKERTVFINEFKNQIESLKNISLKPNLTEFEHLNERLEKGCVNGAEQIKSALKSTYFSPLVLGIVFTVFISGVGMLGYSFKQIQKANEVADAKELALRNYFSKFLTENPKANESFKVWKEKQ</sequence>
<name>A0A923N613_9FLAO</name>
<keyword evidence="4" id="KW-1185">Reference proteome</keyword>
<feature type="transmembrane region" description="Helical" evidence="2">
    <location>
        <begin position="84"/>
        <end position="106"/>
    </location>
</feature>